<keyword evidence="1" id="KW-1133">Transmembrane helix</keyword>
<name>A0A1G1Y9L9_9BACT</name>
<organism evidence="2 3">
    <name type="scientific">Candidatus Buchananbacteria bacterium RIFCSPHIGHO2_01_FULL_46_12</name>
    <dbReference type="NCBI Taxonomy" id="1797536"/>
    <lineage>
        <taxon>Bacteria</taxon>
        <taxon>Candidatus Buchananiibacteriota</taxon>
    </lineage>
</organism>
<proteinExistence type="predicted"/>
<dbReference type="Proteomes" id="UP000178432">
    <property type="component" value="Unassembled WGS sequence"/>
</dbReference>
<dbReference type="AlphaFoldDB" id="A0A1G1Y9L9"/>
<evidence type="ECO:0000313" key="2">
    <source>
        <dbReference type="EMBL" id="OGY49025.1"/>
    </source>
</evidence>
<keyword evidence="1" id="KW-0812">Transmembrane</keyword>
<protein>
    <submittedName>
        <fullName evidence="2">Uncharacterized protein</fullName>
    </submittedName>
</protein>
<accession>A0A1G1Y9L9</accession>
<dbReference type="EMBL" id="MHIF01000006">
    <property type="protein sequence ID" value="OGY49025.1"/>
    <property type="molecule type" value="Genomic_DNA"/>
</dbReference>
<gene>
    <name evidence="2" type="ORF">A2663_03740</name>
</gene>
<evidence type="ECO:0000256" key="1">
    <source>
        <dbReference type="SAM" id="Phobius"/>
    </source>
</evidence>
<feature type="transmembrane region" description="Helical" evidence="1">
    <location>
        <begin position="36"/>
        <end position="58"/>
    </location>
</feature>
<keyword evidence="1" id="KW-0472">Membrane</keyword>
<sequence length="101" mass="11276">MVMLGLGCFALVVGLTIGYGWWCDKQDWWCDKKEGNLWVAFIPPLVGIFSSLIIWLAYSGQWPIAMGYWGTAFWVAALATSAIVSLIINLVNNEVCEIDED</sequence>
<evidence type="ECO:0000313" key="3">
    <source>
        <dbReference type="Proteomes" id="UP000178432"/>
    </source>
</evidence>
<feature type="transmembrane region" description="Helical" evidence="1">
    <location>
        <begin position="70"/>
        <end position="91"/>
    </location>
</feature>
<comment type="caution">
    <text evidence="2">The sequence shown here is derived from an EMBL/GenBank/DDBJ whole genome shotgun (WGS) entry which is preliminary data.</text>
</comment>
<reference evidence="2 3" key="1">
    <citation type="journal article" date="2016" name="Nat. Commun.">
        <title>Thousands of microbial genomes shed light on interconnected biogeochemical processes in an aquifer system.</title>
        <authorList>
            <person name="Anantharaman K."/>
            <person name="Brown C.T."/>
            <person name="Hug L.A."/>
            <person name="Sharon I."/>
            <person name="Castelle C.J."/>
            <person name="Probst A.J."/>
            <person name="Thomas B.C."/>
            <person name="Singh A."/>
            <person name="Wilkins M.J."/>
            <person name="Karaoz U."/>
            <person name="Brodie E.L."/>
            <person name="Williams K.H."/>
            <person name="Hubbard S.S."/>
            <person name="Banfield J.F."/>
        </authorList>
    </citation>
    <scope>NUCLEOTIDE SEQUENCE [LARGE SCALE GENOMIC DNA]</scope>
</reference>